<protein>
    <recommendedName>
        <fullName evidence="3">Zinc finger PHD-type domain-containing protein</fullName>
    </recommendedName>
</protein>
<reference evidence="1 2" key="1">
    <citation type="journal article" date="2019" name="Sci. Rep.">
        <title>Orb-weaving spider Araneus ventricosus genome elucidates the spidroin gene catalogue.</title>
        <authorList>
            <person name="Kono N."/>
            <person name="Nakamura H."/>
            <person name="Ohtoshi R."/>
            <person name="Moran D.A.P."/>
            <person name="Shinohara A."/>
            <person name="Yoshida Y."/>
            <person name="Fujiwara M."/>
            <person name="Mori M."/>
            <person name="Tomita M."/>
            <person name="Arakawa K."/>
        </authorList>
    </citation>
    <scope>NUCLEOTIDE SEQUENCE [LARGE SCALE GENOMIC DNA]</scope>
</reference>
<evidence type="ECO:0000313" key="2">
    <source>
        <dbReference type="Proteomes" id="UP000499080"/>
    </source>
</evidence>
<dbReference type="InterPro" id="IPR011011">
    <property type="entry name" value="Znf_FYVE_PHD"/>
</dbReference>
<proteinExistence type="predicted"/>
<organism evidence="1 2">
    <name type="scientific">Araneus ventricosus</name>
    <name type="common">Orbweaver spider</name>
    <name type="synonym">Epeira ventricosa</name>
    <dbReference type="NCBI Taxonomy" id="182803"/>
    <lineage>
        <taxon>Eukaryota</taxon>
        <taxon>Metazoa</taxon>
        <taxon>Ecdysozoa</taxon>
        <taxon>Arthropoda</taxon>
        <taxon>Chelicerata</taxon>
        <taxon>Arachnida</taxon>
        <taxon>Araneae</taxon>
        <taxon>Araneomorphae</taxon>
        <taxon>Entelegynae</taxon>
        <taxon>Araneoidea</taxon>
        <taxon>Araneidae</taxon>
        <taxon>Araneus</taxon>
    </lineage>
</organism>
<dbReference type="AlphaFoldDB" id="A0A4Y2LAN8"/>
<name>A0A4Y2LAN8_ARAVE</name>
<keyword evidence="2" id="KW-1185">Reference proteome</keyword>
<comment type="caution">
    <text evidence="1">The sequence shown here is derived from an EMBL/GenBank/DDBJ whole genome shotgun (WGS) entry which is preliminary data.</text>
</comment>
<sequence length="128" mass="14416">MGRTRREKATPSPNFRTIPAGGRLTLEGLSVQQARIMTVLPRNRVSNLRLSIHGGELVSLVILTSRFGTTRGLFWDGLVILDRSQMTRTTPELAPPSPYIIRCELCKEWWHEECSSYEGSGAFVCDYC</sequence>
<dbReference type="SUPFAM" id="SSF57903">
    <property type="entry name" value="FYVE/PHD zinc finger"/>
    <property type="match status" value="1"/>
</dbReference>
<dbReference type="Proteomes" id="UP000499080">
    <property type="component" value="Unassembled WGS sequence"/>
</dbReference>
<accession>A0A4Y2LAN8</accession>
<dbReference type="CDD" id="cd15517">
    <property type="entry name" value="PHD_TCF19_like"/>
    <property type="match status" value="1"/>
</dbReference>
<gene>
    <name evidence="1" type="ORF">AVEN_251427_1</name>
</gene>
<evidence type="ECO:0000313" key="1">
    <source>
        <dbReference type="EMBL" id="GBN10887.1"/>
    </source>
</evidence>
<dbReference type="EMBL" id="BGPR01005515">
    <property type="protein sequence ID" value="GBN10887.1"/>
    <property type="molecule type" value="Genomic_DNA"/>
</dbReference>
<evidence type="ECO:0008006" key="3">
    <source>
        <dbReference type="Google" id="ProtNLM"/>
    </source>
</evidence>
<dbReference type="OrthoDB" id="8194222at2759"/>